<feature type="region of interest" description="Disordered" evidence="2">
    <location>
        <begin position="430"/>
        <end position="449"/>
    </location>
</feature>
<dbReference type="PANTHER" id="PTHR24006:SF904">
    <property type="entry name" value="UBIQUITIN CARBOXYL-TERMINAL HYDROLASE 16"/>
    <property type="match status" value="1"/>
</dbReference>
<keyword evidence="6" id="KW-1185">Reference proteome</keyword>
<keyword evidence="3" id="KW-0472">Membrane</keyword>
<keyword evidence="1" id="KW-0788">Thiol protease</keyword>
<dbReference type="PROSITE" id="PS50235">
    <property type="entry name" value="USP_3"/>
    <property type="match status" value="1"/>
</dbReference>
<evidence type="ECO:0000256" key="1">
    <source>
        <dbReference type="RuleBase" id="RU366025"/>
    </source>
</evidence>
<comment type="catalytic activity">
    <reaction evidence="1">
        <text>Thiol-dependent hydrolysis of ester, thioester, amide, peptide and isopeptide bonds formed by the C-terminal Gly of ubiquitin (a 76-residue protein attached to proteins as an intracellular targeting signal).</text>
        <dbReference type="EC" id="3.4.19.12"/>
    </reaction>
</comment>
<dbReference type="Gene3D" id="3.90.70.10">
    <property type="entry name" value="Cysteine proteinases"/>
    <property type="match status" value="1"/>
</dbReference>
<reference evidence="5 6" key="1">
    <citation type="submission" date="2024-02" db="EMBL/GenBank/DDBJ databases">
        <title>Discinaceae phylogenomics.</title>
        <authorList>
            <person name="Dirks A.C."/>
            <person name="James T.Y."/>
        </authorList>
    </citation>
    <scope>NUCLEOTIDE SEQUENCE [LARGE SCALE GENOMIC DNA]</scope>
    <source>
        <strain evidence="5 6">ACD0624</strain>
    </source>
</reference>
<name>A0ABR3GDG2_9PEZI</name>
<feature type="compositionally biased region" description="Low complexity" evidence="2">
    <location>
        <begin position="486"/>
        <end position="508"/>
    </location>
</feature>
<dbReference type="InterPro" id="IPR038765">
    <property type="entry name" value="Papain-like_cys_pep_sf"/>
</dbReference>
<keyword evidence="3" id="KW-0812">Transmembrane</keyword>
<dbReference type="PROSITE" id="PS00973">
    <property type="entry name" value="USP_2"/>
    <property type="match status" value="1"/>
</dbReference>
<feature type="transmembrane region" description="Helical" evidence="3">
    <location>
        <begin position="12"/>
        <end position="34"/>
    </location>
</feature>
<comment type="similarity">
    <text evidence="1">Belongs to the peptidase C19 family.</text>
</comment>
<protein>
    <recommendedName>
        <fullName evidence="1">Ubiquitin carboxyl-terminal hydrolase</fullName>
        <ecNumber evidence="1">3.4.19.12</ecNumber>
    </recommendedName>
</protein>
<dbReference type="SUPFAM" id="SSF54001">
    <property type="entry name" value="Cysteine proteinases"/>
    <property type="match status" value="1"/>
</dbReference>
<gene>
    <name evidence="5" type="ORF">Q9L58_007219</name>
</gene>
<dbReference type="InterPro" id="IPR018200">
    <property type="entry name" value="USP_CS"/>
</dbReference>
<keyword evidence="1" id="KW-0833">Ubl conjugation pathway</keyword>
<dbReference type="Proteomes" id="UP001447188">
    <property type="component" value="Unassembled WGS sequence"/>
</dbReference>
<dbReference type="InterPro" id="IPR028889">
    <property type="entry name" value="USP"/>
</dbReference>
<proteinExistence type="inferred from homology"/>
<dbReference type="PANTHER" id="PTHR24006">
    <property type="entry name" value="UBIQUITIN CARBOXYL-TERMINAL HYDROLASE"/>
    <property type="match status" value="1"/>
</dbReference>
<keyword evidence="3" id="KW-1133">Transmembrane helix</keyword>
<keyword evidence="1" id="KW-0378">Hydrolase</keyword>
<feature type="region of interest" description="Disordered" evidence="2">
    <location>
        <begin position="460"/>
        <end position="526"/>
    </location>
</feature>
<keyword evidence="1" id="KW-0645">Protease</keyword>
<evidence type="ECO:0000313" key="5">
    <source>
        <dbReference type="EMBL" id="KAL0633848.1"/>
    </source>
</evidence>
<comment type="caution">
    <text evidence="5">The sequence shown here is derived from an EMBL/GenBank/DDBJ whole genome shotgun (WGS) entry which is preliminary data.</text>
</comment>
<sequence length="561" mass="62096">MPSPNDKQLTLAYAAGASLAAVTLVYVFGPTWFIDSSNSSSRQRKTGVVGLVNTANDCFINSILQALAGLGELRAYLVRRTRTAQANGELVGNSMTDGRPFLTAALKEILDGLNERPIYRKTLSARPFLSVLERVFQQKISRSQQDAHEFLQVVAETLAEEYHKQKKLEGGTTIEAIYPEGVVQDISGEEEGDGGDDEARGVIMNTENPDETEHIKGRPCEEDEGMPLEGKLESEIECQKCHFKPKPTVSTFVVLTLPVPQKSYTSLPDCIDGVLSTEYIDDFQCAKCRLEHGISSLNRKLQSSSGSAKEKLRLKIRRLEEALQTDPENFPEDIEIRSSKTTPKSRIARRTRMSSYPNILAIHLSRSIYDFRSSSRKNSAKVAFQEELQMGGIMDRQGYRLLCMITHKGGHDSGHYECFRRQIVHRPPYSTPTLKSAISDPATPDASPILAEGPAIRLVDPRESTLSISPTTASSNASGSDAKSTPPSSISANANRPPSPAPDGAADSTQQKPPIGKIRKKHGNNKWWRISDDKVKETKTLDVLGMQKEVYLLFYEKERPE</sequence>
<feature type="compositionally biased region" description="Polar residues" evidence="2">
    <location>
        <begin position="464"/>
        <end position="485"/>
    </location>
</feature>
<feature type="domain" description="USP" evidence="4">
    <location>
        <begin position="49"/>
        <end position="558"/>
    </location>
</feature>
<dbReference type="EC" id="3.4.19.12" evidence="1"/>
<dbReference type="EMBL" id="JBBBZM010000111">
    <property type="protein sequence ID" value="KAL0633848.1"/>
    <property type="molecule type" value="Genomic_DNA"/>
</dbReference>
<dbReference type="PROSITE" id="PS00972">
    <property type="entry name" value="USP_1"/>
    <property type="match status" value="1"/>
</dbReference>
<evidence type="ECO:0000256" key="2">
    <source>
        <dbReference type="SAM" id="MobiDB-lite"/>
    </source>
</evidence>
<evidence type="ECO:0000313" key="6">
    <source>
        <dbReference type="Proteomes" id="UP001447188"/>
    </source>
</evidence>
<dbReference type="InterPro" id="IPR001394">
    <property type="entry name" value="Peptidase_C19_UCH"/>
</dbReference>
<evidence type="ECO:0000256" key="3">
    <source>
        <dbReference type="SAM" id="Phobius"/>
    </source>
</evidence>
<dbReference type="InterPro" id="IPR050164">
    <property type="entry name" value="Peptidase_C19"/>
</dbReference>
<accession>A0ABR3GDG2</accession>
<evidence type="ECO:0000259" key="4">
    <source>
        <dbReference type="PROSITE" id="PS50235"/>
    </source>
</evidence>
<dbReference type="Pfam" id="PF00443">
    <property type="entry name" value="UCH"/>
    <property type="match status" value="1"/>
</dbReference>
<organism evidence="5 6">
    <name type="scientific">Discina gigas</name>
    <dbReference type="NCBI Taxonomy" id="1032678"/>
    <lineage>
        <taxon>Eukaryota</taxon>
        <taxon>Fungi</taxon>
        <taxon>Dikarya</taxon>
        <taxon>Ascomycota</taxon>
        <taxon>Pezizomycotina</taxon>
        <taxon>Pezizomycetes</taxon>
        <taxon>Pezizales</taxon>
        <taxon>Discinaceae</taxon>
        <taxon>Discina</taxon>
    </lineage>
</organism>
<dbReference type="CDD" id="cd02662">
    <property type="entry name" value="Peptidase_C19F"/>
    <property type="match status" value="1"/>
</dbReference>